<sequence length="66" mass="6605">MSAPEEVTRSSPLTSAAASVAASHETEPPAAIRNAKRSVASESSSAIADVRGDDLAVAARGRLADA</sequence>
<dbReference type="EMBL" id="PQXF01000008">
    <property type="protein sequence ID" value="PXF61120.1"/>
    <property type="molecule type" value="Genomic_DNA"/>
</dbReference>
<organism evidence="1 2">
    <name type="scientific">Candidatus Methanogaster sp</name>
    <dbReference type="NCBI Taxonomy" id="3386292"/>
    <lineage>
        <taxon>Archaea</taxon>
        <taxon>Methanobacteriati</taxon>
        <taxon>Methanobacteriota</taxon>
        <taxon>Stenosarchaea group</taxon>
        <taxon>Methanomicrobia</taxon>
        <taxon>Methanosarcinales</taxon>
        <taxon>ANME-2 cluster</taxon>
        <taxon>Candidatus Methanogasteraceae</taxon>
        <taxon>Candidatus Methanogaster</taxon>
    </lineage>
</organism>
<gene>
    <name evidence="1" type="ORF">C4B59_06055</name>
</gene>
<name>A0AC61L3N6_9EURY</name>
<protein>
    <submittedName>
        <fullName evidence="1">Uncharacterized protein</fullName>
    </submittedName>
</protein>
<comment type="caution">
    <text evidence="1">The sequence shown here is derived from an EMBL/GenBank/DDBJ whole genome shotgun (WGS) entry which is preliminary data.</text>
</comment>
<proteinExistence type="predicted"/>
<evidence type="ECO:0000313" key="2">
    <source>
        <dbReference type="Proteomes" id="UP000248329"/>
    </source>
</evidence>
<reference evidence="1" key="1">
    <citation type="submission" date="2018-01" db="EMBL/GenBank/DDBJ databases">
        <authorList>
            <person name="Krukenberg V."/>
        </authorList>
    </citation>
    <scope>NUCLEOTIDE SEQUENCE</scope>
    <source>
        <strain evidence="1">E20ANME2</strain>
    </source>
</reference>
<evidence type="ECO:0000313" key="1">
    <source>
        <dbReference type="EMBL" id="PXF61120.1"/>
    </source>
</evidence>
<accession>A0AC61L3N6</accession>
<dbReference type="Proteomes" id="UP000248329">
    <property type="component" value="Unassembled WGS sequence"/>
</dbReference>